<accession>A0A3B5REI1</accession>
<keyword evidence="2" id="KW-1185">Reference proteome</keyword>
<dbReference type="OMA" id="QITLVHI"/>
<dbReference type="InParanoid" id="A0A3B5REI1"/>
<dbReference type="AlphaFoldDB" id="A0A3B5REI1"/>
<dbReference type="Proteomes" id="UP000002852">
    <property type="component" value="Unassembled WGS sequence"/>
</dbReference>
<sequence length="222" mass="24879">MQDQTGFVTEADYLNKICKRDVLSLSFIATGGEPEVEKQSSFFKMCIPLALLFISLMAAPECSSLPTKTDSIRNNIHNIVNIAQITLVHIDKLKNKTPLQLEVSTPPMNGLTDISLYLGHLDDELQSPFTNRLSQIQADVSSLDSRVRSLALMLDCPIQDKPSAEHRELLFPDSQHYVTLAKVQHYLENLPSNKEKLKKLPSASRSPSAFPGQQCCTLHRFR</sequence>
<reference evidence="1" key="4">
    <citation type="submission" date="2025-09" db="UniProtKB">
        <authorList>
            <consortium name="Ensembl"/>
        </authorList>
    </citation>
    <scope>IDENTIFICATION</scope>
    <source>
        <strain evidence="1">JP 163 A</strain>
    </source>
</reference>
<organism evidence="1 2">
    <name type="scientific">Xiphophorus maculatus</name>
    <name type="common">Southern platyfish</name>
    <name type="synonym">Platypoecilus maculatus</name>
    <dbReference type="NCBI Taxonomy" id="8083"/>
    <lineage>
        <taxon>Eukaryota</taxon>
        <taxon>Metazoa</taxon>
        <taxon>Chordata</taxon>
        <taxon>Craniata</taxon>
        <taxon>Vertebrata</taxon>
        <taxon>Euteleostomi</taxon>
        <taxon>Actinopterygii</taxon>
        <taxon>Neopterygii</taxon>
        <taxon>Teleostei</taxon>
        <taxon>Neoteleostei</taxon>
        <taxon>Acanthomorphata</taxon>
        <taxon>Ovalentaria</taxon>
        <taxon>Atherinomorphae</taxon>
        <taxon>Cyprinodontiformes</taxon>
        <taxon>Poeciliidae</taxon>
        <taxon>Poeciliinae</taxon>
        <taxon>Xiphophorus</taxon>
    </lineage>
</organism>
<dbReference type="Ensembl" id="ENSXMAT00000030064.1">
    <property type="protein sequence ID" value="ENSXMAP00000041554.1"/>
    <property type="gene ID" value="ENSXMAG00000025240.1"/>
</dbReference>
<dbReference type="SUPFAM" id="SSF47266">
    <property type="entry name" value="4-helical cytokines"/>
    <property type="match status" value="1"/>
</dbReference>
<dbReference type="STRING" id="8083.ENSXMAP00000041554"/>
<protein>
    <submittedName>
        <fullName evidence="1">Leptin-B-like</fullName>
    </submittedName>
</protein>
<dbReference type="InterPro" id="IPR009079">
    <property type="entry name" value="4_helix_cytokine-like_core"/>
</dbReference>
<reference evidence="1" key="3">
    <citation type="submission" date="2025-08" db="UniProtKB">
        <authorList>
            <consortium name="Ensembl"/>
        </authorList>
    </citation>
    <scope>IDENTIFICATION</scope>
    <source>
        <strain evidence="1">JP 163 A</strain>
    </source>
</reference>
<evidence type="ECO:0000313" key="2">
    <source>
        <dbReference type="Proteomes" id="UP000002852"/>
    </source>
</evidence>
<name>A0A3B5REI1_XIPMA</name>
<reference evidence="2" key="1">
    <citation type="submission" date="2012-01" db="EMBL/GenBank/DDBJ databases">
        <authorList>
            <person name="Walter R."/>
            <person name="Schartl M."/>
            <person name="Warren W."/>
        </authorList>
    </citation>
    <scope>NUCLEOTIDE SEQUENCE [LARGE SCALE GENOMIC DNA]</scope>
    <source>
        <strain evidence="2">JP 163 A</strain>
    </source>
</reference>
<dbReference type="Gene3D" id="1.20.1250.10">
    <property type="match status" value="1"/>
</dbReference>
<dbReference type="GeneTree" id="ENSGT01030000234865"/>
<reference evidence="2" key="2">
    <citation type="journal article" date="2013" name="Nat. Genet.">
        <title>The genome of the platyfish, Xiphophorus maculatus, provides insights into evolutionary adaptation and several complex traits.</title>
        <authorList>
            <person name="Schartl M."/>
            <person name="Walter R.B."/>
            <person name="Shen Y."/>
            <person name="Garcia T."/>
            <person name="Catchen J."/>
            <person name="Amores A."/>
            <person name="Braasch I."/>
            <person name="Chalopin D."/>
            <person name="Volff J.N."/>
            <person name="Lesch K.P."/>
            <person name="Bisazza A."/>
            <person name="Minx P."/>
            <person name="Hillier L."/>
            <person name="Wilson R.K."/>
            <person name="Fuerstenberg S."/>
            <person name="Boore J."/>
            <person name="Searle S."/>
            <person name="Postlethwait J.H."/>
            <person name="Warren W.C."/>
        </authorList>
    </citation>
    <scope>NUCLEOTIDE SEQUENCE [LARGE SCALE GENOMIC DNA]</scope>
    <source>
        <strain evidence="2">JP 163 A</strain>
    </source>
</reference>
<evidence type="ECO:0000313" key="1">
    <source>
        <dbReference type="Ensembl" id="ENSXMAP00000041554.1"/>
    </source>
</evidence>
<proteinExistence type="predicted"/>